<organism evidence="1 2">
    <name type="scientific">Scleroderma citrinum Foug A</name>
    <dbReference type="NCBI Taxonomy" id="1036808"/>
    <lineage>
        <taxon>Eukaryota</taxon>
        <taxon>Fungi</taxon>
        <taxon>Dikarya</taxon>
        <taxon>Basidiomycota</taxon>
        <taxon>Agaricomycotina</taxon>
        <taxon>Agaricomycetes</taxon>
        <taxon>Agaricomycetidae</taxon>
        <taxon>Boletales</taxon>
        <taxon>Sclerodermatineae</taxon>
        <taxon>Sclerodermataceae</taxon>
        <taxon>Scleroderma</taxon>
    </lineage>
</organism>
<sequence>MANTFSSQMARNLPLHKHFPAPKGKYVSAWDMGHVPLVISPGEPIYHELVAIFGYRDCSFFIIQIKIMYSNAQASWHGRDSQCL</sequence>
<dbReference type="InParanoid" id="A0A0C3EFC8"/>
<name>A0A0C3EFC8_9AGAM</name>
<dbReference type="AlphaFoldDB" id="A0A0C3EFC8"/>
<evidence type="ECO:0000313" key="1">
    <source>
        <dbReference type="EMBL" id="KIM66616.1"/>
    </source>
</evidence>
<evidence type="ECO:0000313" key="2">
    <source>
        <dbReference type="Proteomes" id="UP000053989"/>
    </source>
</evidence>
<keyword evidence="2" id="KW-1185">Reference proteome</keyword>
<proteinExistence type="predicted"/>
<dbReference type="Proteomes" id="UP000053989">
    <property type="component" value="Unassembled WGS sequence"/>
</dbReference>
<dbReference type="HOGENOM" id="CLU_2528766_0_0_1"/>
<protein>
    <submittedName>
        <fullName evidence="1">Uncharacterized protein</fullName>
    </submittedName>
</protein>
<reference evidence="2" key="2">
    <citation type="submission" date="2015-01" db="EMBL/GenBank/DDBJ databases">
        <title>Evolutionary Origins and Diversification of the Mycorrhizal Mutualists.</title>
        <authorList>
            <consortium name="DOE Joint Genome Institute"/>
            <consortium name="Mycorrhizal Genomics Consortium"/>
            <person name="Kohler A."/>
            <person name="Kuo A."/>
            <person name="Nagy L.G."/>
            <person name="Floudas D."/>
            <person name="Copeland A."/>
            <person name="Barry K.W."/>
            <person name="Cichocki N."/>
            <person name="Veneault-Fourrey C."/>
            <person name="LaButti K."/>
            <person name="Lindquist E.A."/>
            <person name="Lipzen A."/>
            <person name="Lundell T."/>
            <person name="Morin E."/>
            <person name="Murat C."/>
            <person name="Riley R."/>
            <person name="Ohm R."/>
            <person name="Sun H."/>
            <person name="Tunlid A."/>
            <person name="Henrissat B."/>
            <person name="Grigoriev I.V."/>
            <person name="Hibbett D.S."/>
            <person name="Martin F."/>
        </authorList>
    </citation>
    <scope>NUCLEOTIDE SEQUENCE [LARGE SCALE GENOMIC DNA]</scope>
    <source>
        <strain evidence="2">Foug A</strain>
    </source>
</reference>
<accession>A0A0C3EFC8</accession>
<reference evidence="1 2" key="1">
    <citation type="submission" date="2014-04" db="EMBL/GenBank/DDBJ databases">
        <authorList>
            <consortium name="DOE Joint Genome Institute"/>
            <person name="Kuo A."/>
            <person name="Kohler A."/>
            <person name="Nagy L.G."/>
            <person name="Floudas D."/>
            <person name="Copeland A."/>
            <person name="Barry K.W."/>
            <person name="Cichocki N."/>
            <person name="Veneault-Fourrey C."/>
            <person name="LaButti K."/>
            <person name="Lindquist E.A."/>
            <person name="Lipzen A."/>
            <person name="Lundell T."/>
            <person name="Morin E."/>
            <person name="Murat C."/>
            <person name="Sun H."/>
            <person name="Tunlid A."/>
            <person name="Henrissat B."/>
            <person name="Grigoriev I.V."/>
            <person name="Hibbett D.S."/>
            <person name="Martin F."/>
            <person name="Nordberg H.P."/>
            <person name="Cantor M.N."/>
            <person name="Hua S.X."/>
        </authorList>
    </citation>
    <scope>NUCLEOTIDE SEQUENCE [LARGE SCALE GENOMIC DNA]</scope>
    <source>
        <strain evidence="1 2">Foug A</strain>
    </source>
</reference>
<gene>
    <name evidence="1" type="ORF">SCLCIDRAFT_1211052</name>
</gene>
<dbReference type="EMBL" id="KN822016">
    <property type="protein sequence ID" value="KIM66616.1"/>
    <property type="molecule type" value="Genomic_DNA"/>
</dbReference>